<dbReference type="AlphaFoldDB" id="A0A9X2U5B2"/>
<dbReference type="RefSeq" id="WP_259081209.1">
    <property type="nucleotide sequence ID" value="NZ_JANTZN010000003.1"/>
</dbReference>
<sequence>MTVAERTLRRGSLLIVLLAASVAWTSCDLASAGNTAISSASFDPPPKVRHRFSYTKENITEAGHVEVVSTITSSYDLDDVLFENLGASRADVVSAQVDSVVIDRISTSTLSGAQLHLGTNADGPIIARVQFNPNEEKKGRDRTSRAVTEAVKSGSSNVFARFDIEDPNKIPNVGGKVSATVYYRLEVGGI</sequence>
<dbReference type="PROSITE" id="PS51257">
    <property type="entry name" value="PROKAR_LIPOPROTEIN"/>
    <property type="match status" value="1"/>
</dbReference>
<reference evidence="2" key="1">
    <citation type="submission" date="2022-08" db="EMBL/GenBank/DDBJ databases">
        <title>Genomic Encyclopedia of Type Strains, Phase V (KMG-V): Genome sequencing to study the core and pangenomes of soil and plant-associated prokaryotes.</title>
        <authorList>
            <person name="Whitman W."/>
        </authorList>
    </citation>
    <scope>NUCLEOTIDE SEQUENCE</scope>
    <source>
        <strain evidence="2">SP2017</strain>
    </source>
</reference>
<dbReference type="EMBL" id="JANUBB010000001">
    <property type="protein sequence ID" value="MCS3950129.1"/>
    <property type="molecule type" value="Genomic_DNA"/>
</dbReference>
<evidence type="ECO:0000313" key="3">
    <source>
        <dbReference type="Proteomes" id="UP001155010"/>
    </source>
</evidence>
<accession>A0A9X2U5B2</accession>
<feature type="signal peptide" evidence="1">
    <location>
        <begin position="1"/>
        <end position="32"/>
    </location>
</feature>
<gene>
    <name evidence="2" type="ORF">GGP83_000055</name>
</gene>
<name>A0A9X2U5B2_9BACT</name>
<organism evidence="2 3">
    <name type="scientific">Salinibacter ruber</name>
    <dbReference type="NCBI Taxonomy" id="146919"/>
    <lineage>
        <taxon>Bacteria</taxon>
        <taxon>Pseudomonadati</taxon>
        <taxon>Rhodothermota</taxon>
        <taxon>Rhodothermia</taxon>
        <taxon>Rhodothermales</taxon>
        <taxon>Salinibacteraceae</taxon>
        <taxon>Salinibacter</taxon>
    </lineage>
</organism>
<feature type="chain" id="PRO_5040796829" evidence="1">
    <location>
        <begin position="33"/>
        <end position="190"/>
    </location>
</feature>
<dbReference type="Proteomes" id="UP001155010">
    <property type="component" value="Unassembled WGS sequence"/>
</dbReference>
<evidence type="ECO:0000256" key="1">
    <source>
        <dbReference type="SAM" id="SignalP"/>
    </source>
</evidence>
<proteinExistence type="predicted"/>
<evidence type="ECO:0000313" key="2">
    <source>
        <dbReference type="EMBL" id="MCS3950129.1"/>
    </source>
</evidence>
<comment type="caution">
    <text evidence="2">The sequence shown here is derived from an EMBL/GenBank/DDBJ whole genome shotgun (WGS) entry which is preliminary data.</text>
</comment>
<protein>
    <submittedName>
        <fullName evidence="2">Uncharacterized protein</fullName>
    </submittedName>
</protein>
<keyword evidence="1" id="KW-0732">Signal</keyword>